<evidence type="ECO:0000313" key="5">
    <source>
        <dbReference type="EMBL" id="SPE20223.1"/>
    </source>
</evidence>
<dbReference type="GO" id="GO:0031222">
    <property type="term" value="P:arabinan catabolic process"/>
    <property type="evidence" value="ECO:0007669"/>
    <property type="project" value="TreeGrafter"/>
</dbReference>
<dbReference type="Pfam" id="PF00933">
    <property type="entry name" value="Glyco_hydro_3"/>
    <property type="match status" value="1"/>
</dbReference>
<evidence type="ECO:0000256" key="1">
    <source>
        <dbReference type="ARBA" id="ARBA00005336"/>
    </source>
</evidence>
<comment type="similarity">
    <text evidence="1">Belongs to the glycosyl hydrolase 3 family.</text>
</comment>
<protein>
    <submittedName>
        <fullName evidence="5">Xylan 1,4-beta-xylosidase</fullName>
        <ecNumber evidence="5">3.2.1.37</ecNumber>
        <ecNumber evidence="5">3.2.1.55</ecNumber>
    </submittedName>
</protein>
<dbReference type="Gene3D" id="3.90.182.10">
    <property type="entry name" value="Toxin - Anthrax Protective Antigen,domain 1"/>
    <property type="match status" value="1"/>
</dbReference>
<dbReference type="PANTHER" id="PTHR42721">
    <property type="entry name" value="SUGAR HYDROLASE-RELATED"/>
    <property type="match status" value="1"/>
</dbReference>
<dbReference type="Pfam" id="PF01915">
    <property type="entry name" value="Glyco_hydro_3_C"/>
    <property type="match status" value="1"/>
</dbReference>
<dbReference type="Gene3D" id="2.60.40.10">
    <property type="entry name" value="Immunoglobulins"/>
    <property type="match status" value="1"/>
</dbReference>
<dbReference type="InterPro" id="IPR037524">
    <property type="entry name" value="PA14/GLEYA"/>
</dbReference>
<dbReference type="SMART" id="SM00758">
    <property type="entry name" value="PA14"/>
    <property type="match status" value="1"/>
</dbReference>
<dbReference type="SUPFAM" id="SSF56988">
    <property type="entry name" value="Anthrax protective antigen"/>
    <property type="match status" value="1"/>
</dbReference>
<dbReference type="InterPro" id="IPR017853">
    <property type="entry name" value="GH"/>
</dbReference>
<dbReference type="PRINTS" id="PR00133">
    <property type="entry name" value="GLHYDRLASE3"/>
</dbReference>
<keyword evidence="5" id="KW-0326">Glycosidase</keyword>
<dbReference type="InterPro" id="IPR044993">
    <property type="entry name" value="BXL"/>
</dbReference>
<dbReference type="Pfam" id="PF14310">
    <property type="entry name" value="Fn3-like"/>
    <property type="match status" value="1"/>
</dbReference>
<dbReference type="InterPro" id="IPR001764">
    <property type="entry name" value="Glyco_hydro_3_N"/>
</dbReference>
<dbReference type="PROSITE" id="PS51820">
    <property type="entry name" value="PA14"/>
    <property type="match status" value="1"/>
</dbReference>
<organism evidence="5 6">
    <name type="scientific">Candidatus Sulfuritelmatomonas gaucii</name>
    <dbReference type="NCBI Taxonomy" id="2043161"/>
    <lineage>
        <taxon>Bacteria</taxon>
        <taxon>Pseudomonadati</taxon>
        <taxon>Acidobacteriota</taxon>
        <taxon>Terriglobia</taxon>
        <taxon>Terriglobales</taxon>
        <taxon>Acidobacteriaceae</taxon>
        <taxon>Candidatus Sulfuritelmatomonas</taxon>
    </lineage>
</organism>
<feature type="domain" description="PA14" evidence="4">
    <location>
        <begin position="467"/>
        <end position="617"/>
    </location>
</feature>
<dbReference type="InterPro" id="IPR011658">
    <property type="entry name" value="PA14_dom"/>
</dbReference>
<dbReference type="AlphaFoldDB" id="A0A2N9LAQ5"/>
<dbReference type="InterPro" id="IPR036881">
    <property type="entry name" value="Glyco_hydro_3_C_sf"/>
</dbReference>
<evidence type="ECO:0000256" key="2">
    <source>
        <dbReference type="ARBA" id="ARBA00022729"/>
    </source>
</evidence>
<evidence type="ECO:0000313" key="6">
    <source>
        <dbReference type="Proteomes" id="UP000239735"/>
    </source>
</evidence>
<keyword evidence="2" id="KW-0732">Signal</keyword>
<dbReference type="Pfam" id="PF07691">
    <property type="entry name" value="PA14"/>
    <property type="match status" value="1"/>
</dbReference>
<dbReference type="EC" id="3.2.1.37" evidence="5"/>
<dbReference type="SMART" id="SM01217">
    <property type="entry name" value="Fn3_like"/>
    <property type="match status" value="1"/>
</dbReference>
<name>A0A2N9LAQ5_9BACT</name>
<proteinExistence type="inferred from homology"/>
<evidence type="ECO:0000256" key="3">
    <source>
        <dbReference type="ARBA" id="ARBA00022801"/>
    </source>
</evidence>
<gene>
    <name evidence="5" type="primary">xyl3A</name>
    <name evidence="5" type="ORF">SBA5_290077</name>
</gene>
<dbReference type="InterPro" id="IPR036962">
    <property type="entry name" value="Glyco_hydro_3_N_sf"/>
</dbReference>
<dbReference type="GO" id="GO:0009044">
    <property type="term" value="F:xylan 1,4-beta-xylosidase activity"/>
    <property type="evidence" value="ECO:0007669"/>
    <property type="project" value="UniProtKB-EC"/>
</dbReference>
<dbReference type="Proteomes" id="UP000239735">
    <property type="component" value="Unassembled WGS sequence"/>
</dbReference>
<reference evidence="6" key="1">
    <citation type="submission" date="2018-02" db="EMBL/GenBank/DDBJ databases">
        <authorList>
            <person name="Hausmann B."/>
        </authorList>
    </citation>
    <scope>NUCLEOTIDE SEQUENCE [LARGE SCALE GENOMIC DNA]</scope>
    <source>
        <strain evidence="6">Peat soil MAG SbA5</strain>
    </source>
</reference>
<accession>A0A2N9LAQ5</accession>
<dbReference type="SUPFAM" id="SSF52279">
    <property type="entry name" value="Beta-D-glucan exohydrolase, C-terminal domain"/>
    <property type="match status" value="1"/>
</dbReference>
<dbReference type="SUPFAM" id="SSF51445">
    <property type="entry name" value="(Trans)glycosidases"/>
    <property type="match status" value="1"/>
</dbReference>
<keyword evidence="3 5" id="KW-0378">Hydrolase</keyword>
<dbReference type="EC" id="3.2.1.55" evidence="5"/>
<dbReference type="PANTHER" id="PTHR42721:SF3">
    <property type="entry name" value="BETA-D-XYLOSIDASE 5-RELATED"/>
    <property type="match status" value="1"/>
</dbReference>
<dbReference type="Gene3D" id="3.20.20.300">
    <property type="entry name" value="Glycoside hydrolase, family 3, N-terminal domain"/>
    <property type="match status" value="1"/>
</dbReference>
<dbReference type="InterPro" id="IPR002772">
    <property type="entry name" value="Glyco_hydro_3_C"/>
</dbReference>
<evidence type="ECO:0000259" key="4">
    <source>
        <dbReference type="PROSITE" id="PS51820"/>
    </source>
</evidence>
<sequence>MIGMRMVMTGLVVLGAARLVPAQTGEKPAYLNSNLPAEQRAADLVHRMTLEEKASQLVNQARAIPRLGVPGYDWWSEALHGVAVNDTTEFPEPIGLAATFDTAKIHEMAVDISTEARVVHEQSLAANGGDSVIFHGLDFWAPNINIFRDPRWGRGQETYGEDPFLTARMGVAFVTGMQGDDPHYYRVIATPKHFAVHSGPEPTRHKADVTVSKHDELDTYLPAFRAAVTEGKADSVMCAYNSINGEPACANEFLLDDQLRGKWGFQGYVVSDCGAVRDIFENHHYEPTQAQASAISLERGMDNECVDFRAKVTDDHDYKPYLDAVKEGYLKESEIDTTLIRLFTARVKLGMFDPPEMVPYTKIDSSELNSAAHRELALKLANESMVLLKNDGVLPLKSTGTKILVVGPLADQTPVLLGNYNGIPAHTVSILEGMKKEFAGDTINYVQGTGFLSKQTEPVPNAVLTTEGQPGAKASYFSTNIVGFTNNESSIGTALATRIEAGIDTTAETVPAAAADAKPLTVKWETTLTPKETGDYSLGIETDGFFRLFLDGKSVSNANYPHGVEAHMGQVHLEADQPYRVVVDYQRTDDNAPLYVRLLWHKVDRSVDPAVVVAAQNADVVVAVVGITSKLEGEEMLVSEPGFKGGDRTSLDLPEPERNLLEAVETAQKPLVVVLTNGSALAVKWANEHANAILDAWYPGEEGGTAVAETLSGANDPAGRLPVTFYKSADQLPPFEDYAMKGRTYRYFSGTPLYPFGYGLSYTKFRYSDLKGPSGAVHAGDTVVVQATVTNTGPRASDEVAQLYLSFPPVAGAPLRALRGFERVHLEPGASTTVHFELKPRDLCMVTEAGEPVVAAGDYHVSIGGGQRQPIAGTERVAGGFAVEGTLTLPE</sequence>
<dbReference type="InterPro" id="IPR026891">
    <property type="entry name" value="Fn3-like"/>
</dbReference>
<dbReference type="GO" id="GO:0046556">
    <property type="term" value="F:alpha-L-arabinofuranosidase activity"/>
    <property type="evidence" value="ECO:0007669"/>
    <property type="project" value="UniProtKB-EC"/>
</dbReference>
<dbReference type="InterPro" id="IPR013783">
    <property type="entry name" value="Ig-like_fold"/>
</dbReference>
<dbReference type="GO" id="GO:0045493">
    <property type="term" value="P:xylan catabolic process"/>
    <property type="evidence" value="ECO:0007669"/>
    <property type="project" value="InterPro"/>
</dbReference>
<dbReference type="Gene3D" id="3.40.50.1700">
    <property type="entry name" value="Glycoside hydrolase family 3 C-terminal domain"/>
    <property type="match status" value="1"/>
</dbReference>
<dbReference type="EMBL" id="OKRB01000085">
    <property type="protein sequence ID" value="SPE20223.1"/>
    <property type="molecule type" value="Genomic_DNA"/>
</dbReference>